<keyword evidence="4" id="KW-1185">Reference proteome</keyword>
<dbReference type="PANTHER" id="PTHR35936:SF17">
    <property type="entry name" value="ARGININE-BINDING EXTRACELLULAR PROTEIN ARTP"/>
    <property type="match status" value="1"/>
</dbReference>
<dbReference type="Pfam" id="PF13531">
    <property type="entry name" value="SBP_bac_11"/>
    <property type="match status" value="1"/>
</dbReference>
<sequence length="241" mass="26505">MRVCADPDNLPYSREDGSGFENRIARLVASDFGVPLAYAWLPDLRGFVRKTMGAGLCDVIVGVPAGFERTLNTRPYYRSTYVLVEGQGDPAPPRDFADPRLRRWRIGVQLVGDDAAATPPGHALAQAGATGNVVGYPMAGRQPAAARIFDALDRGELDAAFVWGPQAGYYAQRSARPLQLHVMQPPSTLQEQRFTFAIAMGVRRGDRALRDRLDDFIVRRQPDIDRILAEYGVPRVAEPAP</sequence>
<dbReference type="InterPro" id="IPR022448">
    <property type="entry name" value="Quinoprotein_dehydrogenase"/>
</dbReference>
<organism evidence="3 4">
    <name type="scientific">Ramlibacter cellulosilyticus</name>
    <dbReference type="NCBI Taxonomy" id="2764187"/>
    <lineage>
        <taxon>Bacteria</taxon>
        <taxon>Pseudomonadati</taxon>
        <taxon>Pseudomonadota</taxon>
        <taxon>Betaproteobacteria</taxon>
        <taxon>Burkholderiales</taxon>
        <taxon>Comamonadaceae</taxon>
        <taxon>Ramlibacter</taxon>
    </lineage>
</organism>
<evidence type="ECO:0000313" key="3">
    <source>
        <dbReference type="EMBL" id="MBC5786334.1"/>
    </source>
</evidence>
<keyword evidence="1" id="KW-0732">Signal</keyword>
<dbReference type="SUPFAM" id="SSF53850">
    <property type="entry name" value="Periplasmic binding protein-like II"/>
    <property type="match status" value="1"/>
</dbReference>
<dbReference type="Gene3D" id="3.40.190.10">
    <property type="entry name" value="Periplasmic binding protein-like II"/>
    <property type="match status" value="2"/>
</dbReference>
<name>A0A923MY95_9BURK</name>
<dbReference type="EMBL" id="JACORT010000017">
    <property type="protein sequence ID" value="MBC5786334.1"/>
    <property type="molecule type" value="Genomic_DNA"/>
</dbReference>
<evidence type="ECO:0000256" key="1">
    <source>
        <dbReference type="ARBA" id="ARBA00022729"/>
    </source>
</evidence>
<gene>
    <name evidence="3" type="ORF">H8N03_25575</name>
</gene>
<dbReference type="NCBIfam" id="TIGR03871">
    <property type="entry name" value="ABC_peri_MoxJ_2"/>
    <property type="match status" value="1"/>
</dbReference>
<proteinExistence type="predicted"/>
<feature type="domain" description="Solute-binding protein family 3/N-terminal" evidence="2">
    <location>
        <begin position="2"/>
        <end position="235"/>
    </location>
</feature>
<dbReference type="InterPro" id="IPR001638">
    <property type="entry name" value="Solute-binding_3/MltF_N"/>
</dbReference>
<dbReference type="AlphaFoldDB" id="A0A923MY95"/>
<protein>
    <submittedName>
        <fullName evidence="3">Quinoprotein dehydrogenase-associated putative ABC transporter substrate-binding protein</fullName>
    </submittedName>
</protein>
<accession>A0A923MY95</accession>
<dbReference type="SMART" id="SM00062">
    <property type="entry name" value="PBPb"/>
    <property type="match status" value="1"/>
</dbReference>
<evidence type="ECO:0000313" key="4">
    <source>
        <dbReference type="Proteomes" id="UP000608513"/>
    </source>
</evidence>
<comment type="caution">
    <text evidence="3">The sequence shown here is derived from an EMBL/GenBank/DDBJ whole genome shotgun (WGS) entry which is preliminary data.</text>
</comment>
<dbReference type="Proteomes" id="UP000608513">
    <property type="component" value="Unassembled WGS sequence"/>
</dbReference>
<evidence type="ECO:0000259" key="2">
    <source>
        <dbReference type="SMART" id="SM00062"/>
    </source>
</evidence>
<reference evidence="3" key="1">
    <citation type="submission" date="2020-08" db="EMBL/GenBank/DDBJ databases">
        <title>Ramlibacter sp. USB13 16S ribosomal RNA gene genome sequencing and assembly.</title>
        <authorList>
            <person name="Kang M."/>
        </authorList>
    </citation>
    <scope>NUCLEOTIDE SEQUENCE</scope>
    <source>
        <strain evidence="3">USB13</strain>
    </source>
</reference>
<dbReference type="PANTHER" id="PTHR35936">
    <property type="entry name" value="MEMBRANE-BOUND LYTIC MUREIN TRANSGLYCOSYLASE F"/>
    <property type="match status" value="1"/>
</dbReference>